<evidence type="ECO:0000313" key="1">
    <source>
        <dbReference type="EMBL" id="MFD1045287.1"/>
    </source>
</evidence>
<reference evidence="2" key="1">
    <citation type="journal article" date="2019" name="Int. J. Syst. Evol. Microbiol.">
        <title>The Global Catalogue of Microorganisms (GCM) 10K type strain sequencing project: providing services to taxonomists for standard genome sequencing and annotation.</title>
        <authorList>
            <consortium name="The Broad Institute Genomics Platform"/>
            <consortium name="The Broad Institute Genome Sequencing Center for Infectious Disease"/>
            <person name="Wu L."/>
            <person name="Ma J."/>
        </authorList>
    </citation>
    <scope>NUCLEOTIDE SEQUENCE [LARGE SCALE GENOMIC DNA]</scope>
    <source>
        <strain evidence="2">JCM 31486</strain>
    </source>
</reference>
<organism evidence="1 2">
    <name type="scientific">Kibdelosporangium lantanae</name>
    <dbReference type="NCBI Taxonomy" id="1497396"/>
    <lineage>
        <taxon>Bacteria</taxon>
        <taxon>Bacillati</taxon>
        <taxon>Actinomycetota</taxon>
        <taxon>Actinomycetes</taxon>
        <taxon>Pseudonocardiales</taxon>
        <taxon>Pseudonocardiaceae</taxon>
        <taxon>Kibdelosporangium</taxon>
    </lineage>
</organism>
<dbReference type="Proteomes" id="UP001597045">
    <property type="component" value="Unassembled WGS sequence"/>
</dbReference>
<accession>A0ABW3M3T1</accession>
<name>A0ABW3M3T1_9PSEU</name>
<evidence type="ECO:0000313" key="2">
    <source>
        <dbReference type="Proteomes" id="UP001597045"/>
    </source>
</evidence>
<protein>
    <submittedName>
        <fullName evidence="1">Uncharacterized protein</fullName>
    </submittedName>
</protein>
<proteinExistence type="predicted"/>
<comment type="caution">
    <text evidence="1">The sequence shown here is derived from an EMBL/GenBank/DDBJ whole genome shotgun (WGS) entry which is preliminary data.</text>
</comment>
<sequence>MTGTDNLGPWRTNWKPVLGEAGLLHELAAEHNLPVADLNRGFALIPLTKAVLADLGVSESATA</sequence>
<dbReference type="EMBL" id="JBHTIS010000257">
    <property type="protein sequence ID" value="MFD1045287.1"/>
    <property type="molecule type" value="Genomic_DNA"/>
</dbReference>
<keyword evidence="2" id="KW-1185">Reference proteome</keyword>
<gene>
    <name evidence="1" type="ORF">ACFQ1S_06665</name>
</gene>